<dbReference type="InterPro" id="IPR036116">
    <property type="entry name" value="FN3_sf"/>
</dbReference>
<proteinExistence type="predicted"/>
<protein>
    <recommendedName>
        <fullName evidence="2">Fibronectin type-III domain-containing protein</fullName>
    </recommendedName>
</protein>
<sequence length="1189" mass="129099">MGGGGGKGGGGGGGGSARTPVEQPDTLKSRQRAQIVDLICEGPILGPVDGLESVYLNDTPVLNADASANFSGVDIAWRAGHQVQDILPEQSALETEVAVSAEVKQSTPLVRTITNPDVNRVRVTIGVSALIYRNEHSDREGSAVELRIETGSDGAWTLAKQVVISGKTKSPYTESHVVGPPSTVRPWNVRVVRVTPDSTSDSLQNQTQWHSYTEIIDAKLTYPNSALVGLRFDSDQFQSIPRRNYHLYGLIIQVPSNYDPNARTYSGIWDGSFKPEWTDNPAWILYDLLTNTRYGMGRAMAGFAPDKWRLYEVAQYCDQLVDDGWGGQEPRFTCNLFIADQRQAYQVINDLASVFRGMPVWDGLQLGVNQDRPQDSVWQFNNSNVIDGQFRYQSSARKSRHTAVQVEYLDKDNGWEKQTEYVQDDELIARYGLNLFKATAFGCTSRGQARRVGQWMLVTEKLERQQVAFEVGREGLVCLPGDIIDVIDNQYAGTRLGGRVLAVAENVVTLDAPITLTAGQVNWFHYLDHNSQLQQLQVFSPTEGATDTLVLGDDPLGLQPLDTFNISAASLTPRKWRVVGISENREQGTYAISALQHVPEKHQIIENGLAFEPPSNTLIGGKLPPVEHLQADLLPESDNAQVRLTWDTPRVLAGILFDIKIMLNGRVTERTTVESTEYYVRGVTQGSYTAEIRAKNGQGQLGPATDLTFTVAPPRAPDSLSFTATNFSITIRPEFTGPANSLGTSYEFYHGTSQAEVTAQTNLLGRGFILDQQGLKPDTNYWYGVVAVNAIGRSGMTVGSSKTLLQPEDILQLIGPEIPKLDWATELQALVDENSSGLVLLNDRAALVVNAQGKVSGITVTAGSEASAVDFLADFVSFTDPDTLERNLYWDNTKKTLVVKGELRLLDGTAVGSKGDLRNGDGGIFRLKTATGEFSADDALTTALFTSAFSMQPGNDTVLTLYATDAGGVITASSSRMFDGTAWVTPTLFIDGDMIALGTIRGDRFVARTILGEHIKADTLEGEHLKFRTLDGEHMKVGAITAASAVLGNASVETLTVAGNAISVPIGIYTQDNITLSNAGSWATVQTLVIPSMGYPVDVLIGFSCRVSKSDSVGAGGGIVDYQLLRNGSSLLQAENLNAYIDDGMQMLSGARITNISGSATITLRVRRVDSYASVAVGYRTLYAIVLKR</sequence>
<evidence type="ECO:0000313" key="4">
    <source>
        <dbReference type="Proteomes" id="UP001501479"/>
    </source>
</evidence>
<dbReference type="PROSITE" id="PS50853">
    <property type="entry name" value="FN3"/>
    <property type="match status" value="1"/>
</dbReference>
<feature type="domain" description="Fibronectin type-III" evidence="2">
    <location>
        <begin position="713"/>
        <end position="807"/>
    </location>
</feature>
<dbReference type="Proteomes" id="UP001501479">
    <property type="component" value="Unassembled WGS sequence"/>
</dbReference>
<comment type="caution">
    <text evidence="3">The sequence shown here is derived from an EMBL/GenBank/DDBJ whole genome shotgun (WGS) entry which is preliminary data.</text>
</comment>
<dbReference type="Pfam" id="PF24168">
    <property type="entry name" value="PB4_spike"/>
    <property type="match status" value="1"/>
</dbReference>
<dbReference type="InterPro" id="IPR013783">
    <property type="entry name" value="Ig-like_fold"/>
</dbReference>
<dbReference type="SMART" id="SM00060">
    <property type="entry name" value="FN3"/>
    <property type="match status" value="2"/>
</dbReference>
<dbReference type="InterPro" id="IPR032876">
    <property type="entry name" value="J_dom"/>
</dbReference>
<dbReference type="Pfam" id="PF13550">
    <property type="entry name" value="Phage-tail_3"/>
    <property type="match status" value="1"/>
</dbReference>
<dbReference type="Pfam" id="PF24489">
    <property type="entry name" value="Ig_J_second"/>
    <property type="match status" value="1"/>
</dbReference>
<dbReference type="Gene3D" id="2.60.40.10">
    <property type="entry name" value="Immunoglobulins"/>
    <property type="match status" value="1"/>
</dbReference>
<dbReference type="PANTHER" id="PTHR36251:SF2">
    <property type="entry name" value="GIFSY-2 PROPHAGE HOST SPECIFICITY PROTEIN J, PHAGE LAMBDA"/>
    <property type="match status" value="1"/>
</dbReference>
<gene>
    <name evidence="3" type="ORF">GCM10022421_09060</name>
</gene>
<dbReference type="PANTHER" id="PTHR36251">
    <property type="entry name" value="FELS-1 PROPHAGE HOST SPECIFICITY PROTEIN-RELATED"/>
    <property type="match status" value="1"/>
</dbReference>
<evidence type="ECO:0000256" key="1">
    <source>
        <dbReference type="SAM" id="MobiDB-lite"/>
    </source>
</evidence>
<reference evidence="4" key="1">
    <citation type="journal article" date="2019" name="Int. J. Syst. Evol. Microbiol.">
        <title>The Global Catalogue of Microorganisms (GCM) 10K type strain sequencing project: providing services to taxonomists for standard genome sequencing and annotation.</title>
        <authorList>
            <consortium name="The Broad Institute Genomics Platform"/>
            <consortium name="The Broad Institute Genome Sequencing Center for Infectious Disease"/>
            <person name="Wu L."/>
            <person name="Ma J."/>
        </authorList>
    </citation>
    <scope>NUCLEOTIDE SEQUENCE [LARGE SCALE GENOMIC DNA]</scope>
    <source>
        <strain evidence="4">JCM 17329</strain>
    </source>
</reference>
<evidence type="ECO:0000259" key="2">
    <source>
        <dbReference type="PROSITE" id="PS50853"/>
    </source>
</evidence>
<dbReference type="InterPro" id="IPR055385">
    <property type="entry name" value="GpJ_HDII-ins2"/>
</dbReference>
<name>A0ABP7DJ67_9GAMM</name>
<dbReference type="Pfam" id="PF24801">
    <property type="entry name" value="FNIII-A_GpJ"/>
    <property type="match status" value="1"/>
</dbReference>
<dbReference type="SUPFAM" id="SSF49265">
    <property type="entry name" value="Fibronectin type III"/>
    <property type="match status" value="1"/>
</dbReference>
<dbReference type="InterPro" id="IPR003961">
    <property type="entry name" value="FN3_dom"/>
</dbReference>
<dbReference type="InterPro" id="IPR057587">
    <property type="entry name" value="GpJ_Ig_second"/>
</dbReference>
<dbReference type="InterPro" id="IPR057549">
    <property type="entry name" value="PB4_spike"/>
</dbReference>
<dbReference type="RefSeq" id="WP_344962843.1">
    <property type="nucleotide sequence ID" value="NZ_BAABDS010000010.1"/>
</dbReference>
<accession>A0ABP7DJ67</accession>
<organism evidence="3 4">
    <name type="scientific">Oceanisphaera sediminis</name>
    <dbReference type="NCBI Taxonomy" id="981381"/>
    <lineage>
        <taxon>Bacteria</taxon>
        <taxon>Pseudomonadati</taxon>
        <taxon>Pseudomonadota</taxon>
        <taxon>Gammaproteobacteria</taxon>
        <taxon>Aeromonadales</taxon>
        <taxon>Aeromonadaceae</taxon>
        <taxon>Oceanisphaera</taxon>
    </lineage>
</organism>
<feature type="region of interest" description="Disordered" evidence="1">
    <location>
        <begin position="1"/>
        <end position="28"/>
    </location>
</feature>
<dbReference type="EMBL" id="BAABDS010000010">
    <property type="protein sequence ID" value="GAA3704441.1"/>
    <property type="molecule type" value="Genomic_DNA"/>
</dbReference>
<feature type="compositionally biased region" description="Gly residues" evidence="1">
    <location>
        <begin position="1"/>
        <end position="16"/>
    </location>
</feature>
<dbReference type="InterPro" id="IPR053171">
    <property type="entry name" value="Viral_Tip_Attach_Protein"/>
</dbReference>
<evidence type="ECO:0000313" key="3">
    <source>
        <dbReference type="EMBL" id="GAA3704441.1"/>
    </source>
</evidence>
<dbReference type="InterPro" id="IPR055383">
    <property type="entry name" value="FN3-1_GpJ"/>
</dbReference>
<keyword evidence="4" id="KW-1185">Reference proteome</keyword>
<dbReference type="Pfam" id="PF24421">
    <property type="entry name" value="Ig_J"/>
    <property type="match status" value="1"/>
</dbReference>